<proteinExistence type="predicted"/>
<name>A0A7K3R226_9ACTN</name>
<dbReference type="Proteomes" id="UP000470520">
    <property type="component" value="Unassembled WGS sequence"/>
</dbReference>
<dbReference type="EMBL" id="JAAGMR010000353">
    <property type="protein sequence ID" value="NEB96172.1"/>
    <property type="molecule type" value="Genomic_DNA"/>
</dbReference>
<evidence type="ECO:0000313" key="1">
    <source>
        <dbReference type="EMBL" id="NEB96172.1"/>
    </source>
</evidence>
<protein>
    <submittedName>
        <fullName evidence="1">Uncharacterized protein</fullName>
    </submittedName>
</protein>
<organism evidence="1 2">
    <name type="scientific">Streptomyces bauhiniae</name>
    <dbReference type="NCBI Taxonomy" id="2340725"/>
    <lineage>
        <taxon>Bacteria</taxon>
        <taxon>Bacillati</taxon>
        <taxon>Actinomycetota</taxon>
        <taxon>Actinomycetes</taxon>
        <taxon>Kitasatosporales</taxon>
        <taxon>Streptomycetaceae</taxon>
        <taxon>Streptomyces</taxon>
    </lineage>
</organism>
<accession>A0A7K3R226</accession>
<reference evidence="1 2" key="1">
    <citation type="submission" date="2020-01" db="EMBL/GenBank/DDBJ databases">
        <title>Insect and environment-associated Actinomycetes.</title>
        <authorList>
            <person name="Currrie C."/>
            <person name="Chevrette M."/>
            <person name="Carlson C."/>
            <person name="Stubbendieck R."/>
            <person name="Wendt-Pienkowski E."/>
        </authorList>
    </citation>
    <scope>NUCLEOTIDE SEQUENCE [LARGE SCALE GENOMIC DNA]</scope>
    <source>
        <strain evidence="1 2">SID7754</strain>
    </source>
</reference>
<dbReference type="RefSeq" id="WP_164195683.1">
    <property type="nucleotide sequence ID" value="NZ_JAAGMR010000353.1"/>
</dbReference>
<gene>
    <name evidence="1" type="ORF">G3I21_31565</name>
</gene>
<dbReference type="AlphaFoldDB" id="A0A7K3R226"/>
<evidence type="ECO:0000313" key="2">
    <source>
        <dbReference type="Proteomes" id="UP000470520"/>
    </source>
</evidence>
<sequence>MTTGADIDIADDHILDNQILRGVMALRTHLDCSLHEALRVFTNRYKVLREHRPDDFTCGPDEYWVGFYS</sequence>
<comment type="caution">
    <text evidence="1">The sequence shown here is derived from an EMBL/GenBank/DDBJ whole genome shotgun (WGS) entry which is preliminary data.</text>
</comment>